<comment type="similarity">
    <text evidence="2">Belongs to the SusD family.</text>
</comment>
<evidence type="ECO:0000313" key="9">
    <source>
        <dbReference type="EMBL" id="QJD96682.1"/>
    </source>
</evidence>
<dbReference type="AlphaFoldDB" id="A0A7L5DZZ3"/>
<comment type="subcellular location">
    <subcellularLocation>
        <location evidence="1">Cell outer membrane</location>
    </subcellularLocation>
</comment>
<accession>A0A7L5DZZ3</accession>
<dbReference type="PROSITE" id="PS51257">
    <property type="entry name" value="PROKAR_LIPOPROTEIN"/>
    <property type="match status" value="1"/>
</dbReference>
<dbReference type="Pfam" id="PF07980">
    <property type="entry name" value="SusD_RagB"/>
    <property type="match status" value="1"/>
</dbReference>
<dbReference type="RefSeq" id="WP_169608215.1">
    <property type="nucleotide sequence ID" value="NZ_CP051682.1"/>
</dbReference>
<feature type="domain" description="SusD-like N-terminal" evidence="8">
    <location>
        <begin position="93"/>
        <end position="243"/>
    </location>
</feature>
<feature type="signal peptide" evidence="6">
    <location>
        <begin position="1"/>
        <end position="19"/>
    </location>
</feature>
<keyword evidence="4" id="KW-0472">Membrane</keyword>
<proteinExistence type="inferred from homology"/>
<keyword evidence="10" id="KW-1185">Reference proteome</keyword>
<dbReference type="EMBL" id="CP051682">
    <property type="protein sequence ID" value="QJD96682.1"/>
    <property type="molecule type" value="Genomic_DNA"/>
</dbReference>
<evidence type="ECO:0000256" key="1">
    <source>
        <dbReference type="ARBA" id="ARBA00004442"/>
    </source>
</evidence>
<evidence type="ECO:0000256" key="5">
    <source>
        <dbReference type="ARBA" id="ARBA00023237"/>
    </source>
</evidence>
<dbReference type="Gene3D" id="2.20.20.130">
    <property type="match status" value="1"/>
</dbReference>
<feature type="chain" id="PRO_5029639205" evidence="6">
    <location>
        <begin position="20"/>
        <end position="501"/>
    </location>
</feature>
<reference evidence="9 10" key="1">
    <citation type="submission" date="2020-04" db="EMBL/GenBank/DDBJ databases">
        <title>Genome sequencing of novel species.</title>
        <authorList>
            <person name="Heo J."/>
            <person name="Kim S.-J."/>
            <person name="Kim J.-S."/>
            <person name="Hong S.-B."/>
            <person name="Kwon S.-W."/>
        </authorList>
    </citation>
    <scope>NUCLEOTIDE SEQUENCE [LARGE SCALE GENOMIC DNA]</scope>
    <source>
        <strain evidence="9 10">F39-2</strain>
    </source>
</reference>
<organism evidence="9 10">
    <name type="scientific">Mucilaginibacter robiniae</name>
    <dbReference type="NCBI Taxonomy" id="2728022"/>
    <lineage>
        <taxon>Bacteria</taxon>
        <taxon>Pseudomonadati</taxon>
        <taxon>Bacteroidota</taxon>
        <taxon>Sphingobacteriia</taxon>
        <taxon>Sphingobacteriales</taxon>
        <taxon>Sphingobacteriaceae</taxon>
        <taxon>Mucilaginibacter</taxon>
    </lineage>
</organism>
<protein>
    <submittedName>
        <fullName evidence="9">RagB/SusD family nutrient uptake outer membrane protein</fullName>
    </submittedName>
</protein>
<evidence type="ECO:0000259" key="7">
    <source>
        <dbReference type="Pfam" id="PF07980"/>
    </source>
</evidence>
<evidence type="ECO:0000256" key="4">
    <source>
        <dbReference type="ARBA" id="ARBA00023136"/>
    </source>
</evidence>
<evidence type="ECO:0000256" key="2">
    <source>
        <dbReference type="ARBA" id="ARBA00006275"/>
    </source>
</evidence>
<dbReference type="Proteomes" id="UP000503278">
    <property type="component" value="Chromosome"/>
</dbReference>
<dbReference type="InterPro" id="IPR012944">
    <property type="entry name" value="SusD_RagB_dom"/>
</dbReference>
<evidence type="ECO:0000259" key="8">
    <source>
        <dbReference type="Pfam" id="PF14322"/>
    </source>
</evidence>
<name>A0A7L5DZZ3_9SPHI</name>
<dbReference type="InterPro" id="IPR011990">
    <property type="entry name" value="TPR-like_helical_dom_sf"/>
</dbReference>
<evidence type="ECO:0000256" key="3">
    <source>
        <dbReference type="ARBA" id="ARBA00022729"/>
    </source>
</evidence>
<dbReference type="Gene3D" id="1.25.40.390">
    <property type="match status" value="1"/>
</dbReference>
<evidence type="ECO:0000313" key="10">
    <source>
        <dbReference type="Proteomes" id="UP000503278"/>
    </source>
</evidence>
<sequence>MKFNKYILGVSLCSMLVVASSSCKKVLDVTPTYTKDGSQIFTSITDYEYALTGAYSLFRQTGYYGNSANTTGAWSTLPDMMGEDLLQTTEDLTNSANLTNYTFNTLENDILTIWTAAYRVVNQANIVLRNIDQFNTTQPKAVNRIKGQALAIRAFAHFDLLRYWGADFDRNSTGLGVPYVTVVDQTYKPSRPTVKEDYDQILANLTAAETLLQNVDATINTSSSARTLIDVTVVRAMLARVYLYTKNYTLAESYATQVITAIPLATADNFPNVWKDSYTTTEVIWSVAYNSGDGSPSFNLNTSSTNRNSYKPTSTIINLFDNKTADIRFSSYIASRTTGTGTAIITDPASTITRKIVNKYVGKGSNVDNVVNWKVLRTGEMYLIRAEARAMQTGKESLALADLNTLRAARITGYSNTTLTGQALIDAIFTERRKELFAEGHRWFDLKRTTRTIQRTDLSGGAQSVKDATSLPSSSKVWVFPIPQSELDANANIRNQQSTGW</sequence>
<evidence type="ECO:0000256" key="6">
    <source>
        <dbReference type="SAM" id="SignalP"/>
    </source>
</evidence>
<keyword evidence="3 6" id="KW-0732">Signal</keyword>
<feature type="domain" description="RagB/SusD" evidence="7">
    <location>
        <begin position="351"/>
        <end position="501"/>
    </location>
</feature>
<dbReference type="CDD" id="cd08977">
    <property type="entry name" value="SusD"/>
    <property type="match status" value="1"/>
</dbReference>
<dbReference type="SUPFAM" id="SSF48452">
    <property type="entry name" value="TPR-like"/>
    <property type="match status" value="1"/>
</dbReference>
<dbReference type="KEGG" id="mrob:HH214_12765"/>
<gene>
    <name evidence="9" type="ORF">HH214_12765</name>
</gene>
<dbReference type="Pfam" id="PF14322">
    <property type="entry name" value="SusD-like_3"/>
    <property type="match status" value="1"/>
</dbReference>
<dbReference type="Gene3D" id="1.25.40.900">
    <property type="match status" value="1"/>
</dbReference>
<keyword evidence="5" id="KW-0998">Cell outer membrane</keyword>
<dbReference type="GO" id="GO:0009279">
    <property type="term" value="C:cell outer membrane"/>
    <property type="evidence" value="ECO:0007669"/>
    <property type="project" value="UniProtKB-SubCell"/>
</dbReference>
<dbReference type="InterPro" id="IPR033985">
    <property type="entry name" value="SusD-like_N"/>
</dbReference>